<comment type="caution">
    <text evidence="1">The sequence shown here is derived from an EMBL/GenBank/DDBJ whole genome shotgun (WGS) entry which is preliminary data.</text>
</comment>
<gene>
    <name evidence="1" type="ORF">B5P46_28060</name>
</gene>
<dbReference type="GO" id="GO:0003677">
    <property type="term" value="F:DNA binding"/>
    <property type="evidence" value="ECO:0007669"/>
    <property type="project" value="UniProtKB-KW"/>
</dbReference>
<evidence type="ECO:0000313" key="2">
    <source>
        <dbReference type="Proteomes" id="UP000290767"/>
    </source>
</evidence>
<dbReference type="Pfam" id="PF05930">
    <property type="entry name" value="Phage_AlpA"/>
    <property type="match status" value="1"/>
</dbReference>
<name>A0A4Q1TL25_RHILE</name>
<accession>A0A4Q1TL25</accession>
<sequence>MLEKHLRLPAVIDITGLSRSTIYAMMSQGEFPRPVALGKRLVAWPESVIAKFLRERATATQVAA</sequence>
<dbReference type="InterPro" id="IPR010260">
    <property type="entry name" value="AlpA"/>
</dbReference>
<evidence type="ECO:0000313" key="1">
    <source>
        <dbReference type="EMBL" id="RXT18841.1"/>
    </source>
</evidence>
<reference evidence="1 2" key="1">
    <citation type="submission" date="2017-03" db="EMBL/GenBank/DDBJ databases">
        <authorList>
            <person name="Safronova V.I."/>
            <person name="Sazanova A.L."/>
            <person name="Chirak E.R."/>
        </authorList>
    </citation>
    <scope>NUCLEOTIDE SEQUENCE [LARGE SCALE GENOMIC DNA]</scope>
    <source>
        <strain evidence="1 2">Tri-43</strain>
    </source>
</reference>
<proteinExistence type="predicted"/>
<dbReference type="AlphaFoldDB" id="A0A4Q1TL25"/>
<dbReference type="Proteomes" id="UP000290767">
    <property type="component" value="Unassembled WGS sequence"/>
</dbReference>
<keyword evidence="1" id="KW-0238">DNA-binding</keyword>
<dbReference type="Gene3D" id="1.10.238.160">
    <property type="match status" value="1"/>
</dbReference>
<organism evidence="1 2">
    <name type="scientific">Rhizobium leguminosarum</name>
    <dbReference type="NCBI Taxonomy" id="384"/>
    <lineage>
        <taxon>Bacteria</taxon>
        <taxon>Pseudomonadati</taxon>
        <taxon>Pseudomonadota</taxon>
        <taxon>Alphaproteobacteria</taxon>
        <taxon>Hyphomicrobiales</taxon>
        <taxon>Rhizobiaceae</taxon>
        <taxon>Rhizobium/Agrobacterium group</taxon>
        <taxon>Rhizobium</taxon>
    </lineage>
</organism>
<dbReference type="PANTHER" id="PTHR36154:SF1">
    <property type="entry name" value="DNA-BINDING TRANSCRIPTIONAL ACTIVATOR ALPA"/>
    <property type="match status" value="1"/>
</dbReference>
<dbReference type="PANTHER" id="PTHR36154">
    <property type="entry name" value="DNA-BINDING TRANSCRIPTIONAL ACTIVATOR ALPA"/>
    <property type="match status" value="1"/>
</dbReference>
<dbReference type="InterPro" id="IPR009061">
    <property type="entry name" value="DNA-bd_dom_put_sf"/>
</dbReference>
<dbReference type="InterPro" id="IPR052931">
    <property type="entry name" value="Prophage_regulatory_activator"/>
</dbReference>
<protein>
    <submittedName>
        <fullName evidence="1">DNA-binding protein</fullName>
    </submittedName>
</protein>
<dbReference type="RefSeq" id="WP_129421604.1">
    <property type="nucleotide sequence ID" value="NZ_MZMU01000019.1"/>
</dbReference>
<dbReference type="EMBL" id="MZMU01000019">
    <property type="protein sequence ID" value="RXT18841.1"/>
    <property type="molecule type" value="Genomic_DNA"/>
</dbReference>
<dbReference type="SUPFAM" id="SSF46955">
    <property type="entry name" value="Putative DNA-binding domain"/>
    <property type="match status" value="1"/>
</dbReference>